<evidence type="ECO:0000256" key="4">
    <source>
        <dbReference type="ARBA" id="ARBA00022448"/>
    </source>
</evidence>
<evidence type="ECO:0000313" key="12">
    <source>
        <dbReference type="EMBL" id="TFF23136.1"/>
    </source>
</evidence>
<evidence type="ECO:0000313" key="13">
    <source>
        <dbReference type="Proteomes" id="UP000298179"/>
    </source>
</evidence>
<dbReference type="PROSITE" id="PS50928">
    <property type="entry name" value="ABC_TM1"/>
    <property type="match status" value="1"/>
</dbReference>
<dbReference type="InterPro" id="IPR000515">
    <property type="entry name" value="MetI-like"/>
</dbReference>
<evidence type="ECO:0000256" key="10">
    <source>
        <dbReference type="RuleBase" id="RU363032"/>
    </source>
</evidence>
<dbReference type="PANTHER" id="PTHR30614:SF20">
    <property type="entry name" value="GLUTAMINE TRANSPORT SYSTEM PERMEASE PROTEIN GLNP"/>
    <property type="match status" value="1"/>
</dbReference>
<keyword evidence="7" id="KW-0029">Amino-acid transport</keyword>
<dbReference type="OrthoDB" id="7341446at2"/>
<comment type="function">
    <text evidence="1">Part of the binding-protein-dependent transport system for glutamine; probably responsible for the translocation of the substrate across the membrane.</text>
</comment>
<sequence>MGFQFGYLVSILPSLGEAALINARLAAIIAVLAILGGTLLTILRAMKIAALNAVVAVVISFIRGTPLLIQIFIAFYVLPIFGLDLGPESAGVAAISLNSTIFITEMMRGGLTGIDPGQIEAATSLALPRWLIWRKVVLPQLFRIILPMLVNEVTVIVKGTALLSVITVVEVLRTSQQIAGSSFRPFETLVGAALCFLVLNLPVIAAGKVIERRTAGARR</sequence>
<dbReference type="NCBIfam" id="TIGR01726">
    <property type="entry name" value="HEQRo_perm_3TM"/>
    <property type="match status" value="1"/>
</dbReference>
<dbReference type="Gene3D" id="1.10.3720.10">
    <property type="entry name" value="MetI-like"/>
    <property type="match status" value="1"/>
</dbReference>
<comment type="subcellular location">
    <subcellularLocation>
        <location evidence="2">Cell inner membrane</location>
        <topology evidence="2">Multi-pass membrane protein</topology>
    </subcellularLocation>
    <subcellularLocation>
        <location evidence="10">Cell membrane</location>
        <topology evidence="10">Multi-pass membrane protein</topology>
    </subcellularLocation>
</comment>
<keyword evidence="13" id="KW-1185">Reference proteome</keyword>
<proteinExistence type="inferred from homology"/>
<comment type="caution">
    <text evidence="12">The sequence shown here is derived from an EMBL/GenBank/DDBJ whole genome shotgun (WGS) entry which is preliminary data.</text>
</comment>
<dbReference type="InterPro" id="IPR035906">
    <property type="entry name" value="MetI-like_sf"/>
</dbReference>
<evidence type="ECO:0000256" key="3">
    <source>
        <dbReference type="ARBA" id="ARBA00010072"/>
    </source>
</evidence>
<feature type="transmembrane region" description="Helical" evidence="10">
    <location>
        <begin position="50"/>
        <end position="78"/>
    </location>
</feature>
<dbReference type="InterPro" id="IPR010065">
    <property type="entry name" value="AA_ABC_transptr_permease_3TM"/>
</dbReference>
<dbReference type="GO" id="GO:0022857">
    <property type="term" value="F:transmembrane transporter activity"/>
    <property type="evidence" value="ECO:0007669"/>
    <property type="project" value="InterPro"/>
</dbReference>
<feature type="transmembrane region" description="Helical" evidence="10">
    <location>
        <begin position="189"/>
        <end position="210"/>
    </location>
</feature>
<accession>A0A4Y8RL17</accession>
<dbReference type="SUPFAM" id="SSF161098">
    <property type="entry name" value="MetI-like"/>
    <property type="match status" value="1"/>
</dbReference>
<evidence type="ECO:0000256" key="6">
    <source>
        <dbReference type="ARBA" id="ARBA00022692"/>
    </source>
</evidence>
<dbReference type="PANTHER" id="PTHR30614">
    <property type="entry name" value="MEMBRANE COMPONENT OF AMINO ACID ABC TRANSPORTER"/>
    <property type="match status" value="1"/>
</dbReference>
<dbReference type="InterPro" id="IPR043429">
    <property type="entry name" value="ArtM/GltK/GlnP/TcyL/YhdX-like"/>
</dbReference>
<dbReference type="EMBL" id="SOZD01000003">
    <property type="protein sequence ID" value="TFF23136.1"/>
    <property type="molecule type" value="Genomic_DNA"/>
</dbReference>
<dbReference type="GO" id="GO:0043190">
    <property type="term" value="C:ATP-binding cassette (ABC) transporter complex"/>
    <property type="evidence" value="ECO:0007669"/>
    <property type="project" value="InterPro"/>
</dbReference>
<protein>
    <submittedName>
        <fullName evidence="12">Amino acid ABC transporter permease</fullName>
    </submittedName>
</protein>
<reference evidence="12 13" key="1">
    <citation type="submission" date="2019-03" db="EMBL/GenBank/DDBJ databases">
        <title>Jiella endophytica sp. nov., a novel endophytic bacterium isolated from root of Ficus microcarpa Linn. f.</title>
        <authorList>
            <person name="Tuo L."/>
        </authorList>
    </citation>
    <scope>NUCLEOTIDE SEQUENCE [LARGE SCALE GENOMIC DNA]</scope>
    <source>
        <strain evidence="12 13">CBS5Q-3</strain>
    </source>
</reference>
<name>A0A4Y8RL17_9HYPH</name>
<gene>
    <name evidence="12" type="ORF">E3C22_11910</name>
</gene>
<keyword evidence="4 10" id="KW-0813">Transport</keyword>
<dbReference type="AlphaFoldDB" id="A0A4Y8RL17"/>
<keyword evidence="8 10" id="KW-1133">Transmembrane helix</keyword>
<comment type="similarity">
    <text evidence="3">Belongs to the binding-protein-dependent transport system permease family. HisMQ subfamily.</text>
</comment>
<keyword evidence="6 10" id="KW-0812">Transmembrane</keyword>
<evidence type="ECO:0000256" key="5">
    <source>
        <dbReference type="ARBA" id="ARBA00022475"/>
    </source>
</evidence>
<dbReference type="CDD" id="cd06261">
    <property type="entry name" value="TM_PBP2"/>
    <property type="match status" value="1"/>
</dbReference>
<keyword evidence="9 10" id="KW-0472">Membrane</keyword>
<evidence type="ECO:0000256" key="2">
    <source>
        <dbReference type="ARBA" id="ARBA00004429"/>
    </source>
</evidence>
<evidence type="ECO:0000256" key="8">
    <source>
        <dbReference type="ARBA" id="ARBA00022989"/>
    </source>
</evidence>
<feature type="domain" description="ABC transmembrane type-1" evidence="11">
    <location>
        <begin position="19"/>
        <end position="207"/>
    </location>
</feature>
<evidence type="ECO:0000256" key="9">
    <source>
        <dbReference type="ARBA" id="ARBA00023136"/>
    </source>
</evidence>
<dbReference type="RefSeq" id="WP_134762241.1">
    <property type="nucleotide sequence ID" value="NZ_SOZD01000003.1"/>
</dbReference>
<evidence type="ECO:0000259" key="11">
    <source>
        <dbReference type="PROSITE" id="PS50928"/>
    </source>
</evidence>
<evidence type="ECO:0000256" key="1">
    <source>
        <dbReference type="ARBA" id="ARBA00003159"/>
    </source>
</evidence>
<organism evidence="12 13">
    <name type="scientific">Jiella endophytica</name>
    <dbReference type="NCBI Taxonomy" id="2558362"/>
    <lineage>
        <taxon>Bacteria</taxon>
        <taxon>Pseudomonadati</taxon>
        <taxon>Pseudomonadota</taxon>
        <taxon>Alphaproteobacteria</taxon>
        <taxon>Hyphomicrobiales</taxon>
        <taxon>Aurantimonadaceae</taxon>
        <taxon>Jiella</taxon>
    </lineage>
</organism>
<dbReference type="Proteomes" id="UP000298179">
    <property type="component" value="Unassembled WGS sequence"/>
</dbReference>
<keyword evidence="5" id="KW-1003">Cell membrane</keyword>
<dbReference type="Pfam" id="PF00528">
    <property type="entry name" value="BPD_transp_1"/>
    <property type="match status" value="1"/>
</dbReference>
<evidence type="ECO:0000256" key="7">
    <source>
        <dbReference type="ARBA" id="ARBA00022970"/>
    </source>
</evidence>
<feature type="transmembrane region" description="Helical" evidence="10">
    <location>
        <begin position="20"/>
        <end position="43"/>
    </location>
</feature>
<dbReference type="GO" id="GO:0006865">
    <property type="term" value="P:amino acid transport"/>
    <property type="evidence" value="ECO:0007669"/>
    <property type="project" value="UniProtKB-KW"/>
</dbReference>